<keyword evidence="1" id="KW-0472">Membrane</keyword>
<gene>
    <name evidence="2" type="ORF">Nstercoris_00947</name>
</gene>
<protein>
    <recommendedName>
        <fullName evidence="4">Phage holin family protein</fullName>
    </recommendedName>
</protein>
<name>A0A4Y1YRI1_9PROT</name>
<evidence type="ECO:0008006" key="4">
    <source>
        <dbReference type="Google" id="ProtNLM"/>
    </source>
</evidence>
<evidence type="ECO:0000256" key="1">
    <source>
        <dbReference type="SAM" id="Phobius"/>
    </source>
</evidence>
<dbReference type="KEGG" id="nst:Nstercoris_00947"/>
<accession>A0A4Y1YRI1</accession>
<keyword evidence="1" id="KW-1133">Transmembrane helix</keyword>
<dbReference type="AlphaFoldDB" id="A0A4Y1YRI1"/>
<dbReference type="EMBL" id="AP019755">
    <property type="protein sequence ID" value="BBL34705.1"/>
    <property type="molecule type" value="Genomic_DNA"/>
</dbReference>
<organism evidence="2 3">
    <name type="scientific">Nitrosomonas stercoris</name>
    <dbReference type="NCBI Taxonomy" id="1444684"/>
    <lineage>
        <taxon>Bacteria</taxon>
        <taxon>Pseudomonadati</taxon>
        <taxon>Pseudomonadota</taxon>
        <taxon>Betaproteobacteria</taxon>
        <taxon>Nitrosomonadales</taxon>
        <taxon>Nitrosomonadaceae</taxon>
        <taxon>Nitrosomonas</taxon>
    </lineage>
</organism>
<evidence type="ECO:0000313" key="3">
    <source>
        <dbReference type="Proteomes" id="UP000316473"/>
    </source>
</evidence>
<keyword evidence="3" id="KW-1185">Reference proteome</keyword>
<feature type="transmembrane region" description="Helical" evidence="1">
    <location>
        <begin position="111"/>
        <end position="133"/>
    </location>
</feature>
<keyword evidence="1" id="KW-0812">Transmembrane</keyword>
<dbReference type="Proteomes" id="UP000316473">
    <property type="component" value="Chromosome"/>
</dbReference>
<reference evidence="2 3" key="1">
    <citation type="submission" date="2019-06" db="EMBL/GenBank/DDBJ databases">
        <title>Nitrosomonas stercoris KYUHI-S whole genome shotgun sequence.</title>
        <authorList>
            <person name="Nakagawa T."/>
            <person name="Tsuchiya Y."/>
            <person name="Takahashi R."/>
        </authorList>
    </citation>
    <scope>NUCLEOTIDE SEQUENCE [LARGE SCALE GENOMIC DNA]</scope>
    <source>
        <strain evidence="2 3">KYUHI-S</strain>
    </source>
</reference>
<evidence type="ECO:0000313" key="2">
    <source>
        <dbReference type="EMBL" id="BBL34705.1"/>
    </source>
</evidence>
<proteinExistence type="predicted"/>
<sequence length="175" mass="19898">MDYWSFDSSLTGGQQFLRKVIERNIVFSSKHHTDSLALSLRWITELKEVLLALQELMQAQRQLFTAEWQLARSIATAAFLCIVLAIFFVLALSLSVTMLTALLLAKWFGSWILALTILVIILAFCLILALYGLRYCLHRISLPETRAQLHRTITGLVSTSTHDKTTNDRTLQKSE</sequence>
<feature type="transmembrane region" description="Helical" evidence="1">
    <location>
        <begin position="77"/>
        <end position="105"/>
    </location>
</feature>